<feature type="domain" description="Methyltransferase" evidence="3">
    <location>
        <begin position="42"/>
        <end position="137"/>
    </location>
</feature>
<dbReference type="GO" id="GO:0008168">
    <property type="term" value="F:methyltransferase activity"/>
    <property type="evidence" value="ECO:0007669"/>
    <property type="project" value="UniProtKB-KW"/>
</dbReference>
<protein>
    <recommendedName>
        <fullName evidence="3">Methyltransferase domain-containing protein</fullName>
    </recommendedName>
</protein>
<dbReference type="CDD" id="cd02440">
    <property type="entry name" value="AdoMet_MTases"/>
    <property type="match status" value="1"/>
</dbReference>
<dbReference type="PANTHER" id="PTHR43861:SF1">
    <property type="entry name" value="TRANS-ACONITATE 2-METHYLTRANSFERASE"/>
    <property type="match status" value="1"/>
</dbReference>
<organism evidence="4 5">
    <name type="scientific">Sorangium cellulosum</name>
    <name type="common">Polyangium cellulosum</name>
    <dbReference type="NCBI Taxonomy" id="56"/>
    <lineage>
        <taxon>Bacteria</taxon>
        <taxon>Pseudomonadati</taxon>
        <taxon>Myxococcota</taxon>
        <taxon>Polyangia</taxon>
        <taxon>Polyangiales</taxon>
        <taxon>Polyangiaceae</taxon>
        <taxon>Sorangium</taxon>
    </lineage>
</organism>
<evidence type="ECO:0000256" key="2">
    <source>
        <dbReference type="ARBA" id="ARBA00022679"/>
    </source>
</evidence>
<evidence type="ECO:0000259" key="3">
    <source>
        <dbReference type="Pfam" id="PF13649"/>
    </source>
</evidence>
<reference evidence="4 5" key="1">
    <citation type="submission" date="2014-02" db="EMBL/GenBank/DDBJ databases">
        <title>The small core and large imbalanced accessory genome model reveals a collaborative survival strategy of Sorangium cellulosum strains in nature.</title>
        <authorList>
            <person name="Han K."/>
            <person name="Peng R."/>
            <person name="Blom J."/>
            <person name="Li Y.-Z."/>
        </authorList>
    </citation>
    <scope>NUCLEOTIDE SEQUENCE [LARGE SCALE GENOMIC DNA]</scope>
    <source>
        <strain evidence="4 5">So0011-07</strain>
    </source>
</reference>
<dbReference type="Proteomes" id="UP000075635">
    <property type="component" value="Unassembled WGS sequence"/>
</dbReference>
<comment type="caution">
    <text evidence="4">The sequence shown here is derived from an EMBL/GenBank/DDBJ whole genome shotgun (WGS) entry which is preliminary data.</text>
</comment>
<accession>A0A150SM00</accession>
<dbReference type="Pfam" id="PF13649">
    <property type="entry name" value="Methyltransf_25"/>
    <property type="match status" value="1"/>
</dbReference>
<keyword evidence="1" id="KW-0489">Methyltransferase</keyword>
<proteinExistence type="predicted"/>
<keyword evidence="2" id="KW-0808">Transferase</keyword>
<dbReference type="Gene3D" id="3.40.50.150">
    <property type="entry name" value="Vaccinia Virus protein VP39"/>
    <property type="match status" value="1"/>
</dbReference>
<gene>
    <name evidence="4" type="ORF">BE17_17030</name>
</gene>
<evidence type="ECO:0000256" key="1">
    <source>
        <dbReference type="ARBA" id="ARBA00022603"/>
    </source>
</evidence>
<sequence>MAMQYDQISDAYSKAAGQFVFKRAVESYTLFKVIGPVEGKSVLDVACGDGYYARLFRHSGAARVVGVDVSEQMIKTARGRDEEAGLGVEYRVHDAADLPVLGSFDWITAVYLLNYAATKEQMLRMCQGMFANLAPGGRLVAVVPNADFDPAVSSSAKYGIAMRPPEDRMEGSVMSLDLLMDPPLTIRFIYWSRSTYEQAFAEAGFGDIRWHPLECSPEPEQVEFWRDYLANQH</sequence>
<feature type="non-terminal residue" evidence="4">
    <location>
        <position position="233"/>
    </location>
</feature>
<dbReference type="AlphaFoldDB" id="A0A150SM00"/>
<dbReference type="GO" id="GO:0032259">
    <property type="term" value="P:methylation"/>
    <property type="evidence" value="ECO:0007669"/>
    <property type="project" value="UniProtKB-KW"/>
</dbReference>
<dbReference type="InterPro" id="IPR029063">
    <property type="entry name" value="SAM-dependent_MTases_sf"/>
</dbReference>
<evidence type="ECO:0000313" key="5">
    <source>
        <dbReference type="Proteomes" id="UP000075635"/>
    </source>
</evidence>
<dbReference type="InterPro" id="IPR041698">
    <property type="entry name" value="Methyltransf_25"/>
</dbReference>
<name>A0A150SM00_SORCE</name>
<dbReference type="SUPFAM" id="SSF53335">
    <property type="entry name" value="S-adenosyl-L-methionine-dependent methyltransferases"/>
    <property type="match status" value="1"/>
</dbReference>
<dbReference type="EMBL" id="JEMB01000829">
    <property type="protein sequence ID" value="KYF93258.1"/>
    <property type="molecule type" value="Genomic_DNA"/>
</dbReference>
<dbReference type="PANTHER" id="PTHR43861">
    <property type="entry name" value="TRANS-ACONITATE 2-METHYLTRANSFERASE-RELATED"/>
    <property type="match status" value="1"/>
</dbReference>
<evidence type="ECO:0000313" key="4">
    <source>
        <dbReference type="EMBL" id="KYF93258.1"/>
    </source>
</evidence>